<dbReference type="RefSeq" id="WP_162925991.1">
    <property type="nucleotide sequence ID" value="NZ_CP023671.1"/>
</dbReference>
<accession>A0ABY5B535</accession>
<organism evidence="1 2">
    <name type="scientific">Clostridium septicum</name>
    <dbReference type="NCBI Taxonomy" id="1504"/>
    <lineage>
        <taxon>Bacteria</taxon>
        <taxon>Bacillati</taxon>
        <taxon>Bacillota</taxon>
        <taxon>Clostridia</taxon>
        <taxon>Eubacteriales</taxon>
        <taxon>Clostridiaceae</taxon>
        <taxon>Clostridium</taxon>
    </lineage>
</organism>
<proteinExistence type="predicted"/>
<sequence length="55" mass="6353">MKTINKICCKCNSDKIDAFSIKKIIANNKKYEKINITYICQDCGNMDLEIITIIH</sequence>
<evidence type="ECO:0000313" key="1">
    <source>
        <dbReference type="EMBL" id="USS01894.1"/>
    </source>
</evidence>
<reference evidence="1" key="1">
    <citation type="submission" date="2022-06" db="EMBL/GenBank/DDBJ databases">
        <authorList>
            <person name="Holder M.E."/>
            <person name="Ajami N.J."/>
            <person name="Petrosino J.F."/>
        </authorList>
    </citation>
    <scope>NUCLEOTIDE SEQUENCE</scope>
    <source>
        <strain evidence="1">RMA 8861</strain>
    </source>
</reference>
<name>A0ABY5B535_CLOSE</name>
<keyword evidence="2" id="KW-1185">Reference proteome</keyword>
<evidence type="ECO:0000313" key="2">
    <source>
        <dbReference type="Proteomes" id="UP001055437"/>
    </source>
</evidence>
<dbReference type="GeneID" id="303562194"/>
<dbReference type="Proteomes" id="UP001055437">
    <property type="component" value="Chromosome"/>
</dbReference>
<protein>
    <submittedName>
        <fullName evidence="1">Uncharacterized protein</fullName>
    </submittedName>
</protein>
<gene>
    <name evidence="1" type="ORF">NH397_05545</name>
</gene>
<dbReference type="EMBL" id="CP099799">
    <property type="protein sequence ID" value="USS01894.1"/>
    <property type="molecule type" value="Genomic_DNA"/>
</dbReference>